<gene>
    <name evidence="3" type="ORF">H9637_11855</name>
</gene>
<evidence type="ECO:0000313" key="3">
    <source>
        <dbReference type="EMBL" id="MBD8047728.1"/>
    </source>
</evidence>
<comment type="similarity">
    <text evidence="1">Belongs to the LytR/CpsA/Psr (LCP) family.</text>
</comment>
<proteinExistence type="inferred from homology"/>
<comment type="caution">
    <text evidence="3">The sequence shown here is derived from an EMBL/GenBank/DDBJ whole genome shotgun (WGS) entry which is preliminary data.</text>
</comment>
<accession>A0ABR8YTY1</accession>
<keyword evidence="4" id="KW-1185">Reference proteome</keyword>
<name>A0ABR8YTY1_9CLOT</name>
<feature type="domain" description="Cell envelope-related transcriptional attenuator" evidence="2">
    <location>
        <begin position="90"/>
        <end position="246"/>
    </location>
</feature>
<evidence type="ECO:0000313" key="4">
    <source>
        <dbReference type="Proteomes" id="UP000627166"/>
    </source>
</evidence>
<evidence type="ECO:0000256" key="1">
    <source>
        <dbReference type="ARBA" id="ARBA00006068"/>
    </source>
</evidence>
<dbReference type="PANTHER" id="PTHR33392:SF6">
    <property type="entry name" value="POLYISOPRENYL-TEICHOIC ACID--PEPTIDOGLYCAN TEICHOIC ACID TRANSFERASE TAGU"/>
    <property type="match status" value="1"/>
</dbReference>
<dbReference type="Gene3D" id="3.40.630.190">
    <property type="entry name" value="LCP protein"/>
    <property type="match status" value="1"/>
</dbReference>
<sequence>MKKNKNVKKIIFVTLSVLLLCLGAVYVYSYSLLDKIKTVEFTNDKKELGINTEKIKPKNSDVEEDVDHTEGITNIAVFGIDSRSTEDKGRSDAIMILTVDTKHSKLKLTSLMRDSYVNIEDHGHDKLNHAYAYGGPLLAIKTINQNFGTDISDYIAVNFESVVDVIDYFGGIELDVTPEETNLINQYQSDAAQITGKPIDILYDSGKVTLSGMQALSYSRIRALGDGDFSRTERQRKILETTLNKALKSDITQLPQTISSIAPMLTTSLTKTEMMSLGTSVFKTGIKLEQQRFPIDGYCKSEVIDDIWYLKFDEEETINQMIDYLFFDIAPKPKDPLF</sequence>
<dbReference type="InterPro" id="IPR004474">
    <property type="entry name" value="LytR_CpsA_psr"/>
</dbReference>
<reference evidence="3 4" key="1">
    <citation type="submission" date="2020-08" db="EMBL/GenBank/DDBJ databases">
        <title>A Genomic Blueprint of the Chicken Gut Microbiome.</title>
        <authorList>
            <person name="Gilroy R."/>
            <person name="Ravi A."/>
            <person name="Getino M."/>
            <person name="Pursley I."/>
            <person name="Horton D.L."/>
            <person name="Alikhan N.-F."/>
            <person name="Baker D."/>
            <person name="Gharbi K."/>
            <person name="Hall N."/>
            <person name="Watson M."/>
            <person name="Adriaenssens E.M."/>
            <person name="Foster-Nyarko E."/>
            <person name="Jarju S."/>
            <person name="Secka A."/>
            <person name="Antonio M."/>
            <person name="Oren A."/>
            <person name="Chaudhuri R."/>
            <person name="La Ragione R.M."/>
            <person name="Hildebrand F."/>
            <person name="Pallen M.J."/>
        </authorList>
    </citation>
    <scope>NUCLEOTIDE SEQUENCE [LARGE SCALE GENOMIC DNA]</scope>
    <source>
        <strain evidence="3 4">N37</strain>
    </source>
</reference>
<dbReference type="PANTHER" id="PTHR33392">
    <property type="entry name" value="POLYISOPRENYL-TEICHOIC ACID--PEPTIDOGLYCAN TEICHOIC ACID TRANSFERASE TAGU"/>
    <property type="match status" value="1"/>
</dbReference>
<dbReference type="Proteomes" id="UP000627166">
    <property type="component" value="Unassembled WGS sequence"/>
</dbReference>
<dbReference type="EMBL" id="JACSQB010000093">
    <property type="protein sequence ID" value="MBD8047728.1"/>
    <property type="molecule type" value="Genomic_DNA"/>
</dbReference>
<dbReference type="Pfam" id="PF03816">
    <property type="entry name" value="LytR_cpsA_psr"/>
    <property type="match status" value="1"/>
</dbReference>
<dbReference type="NCBIfam" id="TIGR00350">
    <property type="entry name" value="lytR_cpsA_psr"/>
    <property type="match status" value="1"/>
</dbReference>
<organism evidence="3 4">
    <name type="scientific">Clostridium faecium</name>
    <dbReference type="NCBI Taxonomy" id="2762223"/>
    <lineage>
        <taxon>Bacteria</taxon>
        <taxon>Bacillati</taxon>
        <taxon>Bacillota</taxon>
        <taxon>Clostridia</taxon>
        <taxon>Eubacteriales</taxon>
        <taxon>Clostridiaceae</taxon>
        <taxon>Clostridium</taxon>
    </lineage>
</organism>
<protein>
    <submittedName>
        <fullName evidence="3">LCP family protein</fullName>
    </submittedName>
</protein>
<evidence type="ECO:0000259" key="2">
    <source>
        <dbReference type="Pfam" id="PF03816"/>
    </source>
</evidence>
<dbReference type="InterPro" id="IPR050922">
    <property type="entry name" value="LytR/CpsA/Psr_CW_biosynth"/>
</dbReference>
<dbReference type="RefSeq" id="WP_191740687.1">
    <property type="nucleotide sequence ID" value="NZ_JACSQB010000093.1"/>
</dbReference>